<name>A0A4R6QTQ1_9BURK</name>
<dbReference type="GO" id="GO:0016020">
    <property type="term" value="C:membrane"/>
    <property type="evidence" value="ECO:0007669"/>
    <property type="project" value="TreeGrafter"/>
</dbReference>
<dbReference type="PANTHER" id="PTHR23028:SF131">
    <property type="entry name" value="BLR2367 PROTEIN"/>
    <property type="match status" value="1"/>
</dbReference>
<feature type="transmembrane region" description="Helical" evidence="1">
    <location>
        <begin position="89"/>
        <end position="108"/>
    </location>
</feature>
<dbReference type="InterPro" id="IPR002656">
    <property type="entry name" value="Acyl_transf_3_dom"/>
</dbReference>
<dbReference type="PANTHER" id="PTHR23028">
    <property type="entry name" value="ACETYLTRANSFERASE"/>
    <property type="match status" value="1"/>
</dbReference>
<dbReference type="InParanoid" id="A0A4R6QTQ1"/>
<dbReference type="Proteomes" id="UP000295361">
    <property type="component" value="Unassembled WGS sequence"/>
</dbReference>
<evidence type="ECO:0000313" key="4">
    <source>
        <dbReference type="Proteomes" id="UP000295361"/>
    </source>
</evidence>
<feature type="transmembrane region" description="Helical" evidence="1">
    <location>
        <begin position="249"/>
        <end position="266"/>
    </location>
</feature>
<dbReference type="Pfam" id="PF01757">
    <property type="entry name" value="Acyl_transf_3"/>
    <property type="match status" value="1"/>
</dbReference>
<evidence type="ECO:0000256" key="1">
    <source>
        <dbReference type="SAM" id="Phobius"/>
    </source>
</evidence>
<feature type="transmembrane region" description="Helical" evidence="1">
    <location>
        <begin position="278"/>
        <end position="300"/>
    </location>
</feature>
<organism evidence="3 4">
    <name type="scientific">Roseateles toxinivorans</name>
    <dbReference type="NCBI Taxonomy" id="270368"/>
    <lineage>
        <taxon>Bacteria</taxon>
        <taxon>Pseudomonadati</taxon>
        <taxon>Pseudomonadota</taxon>
        <taxon>Betaproteobacteria</taxon>
        <taxon>Burkholderiales</taxon>
        <taxon>Sphaerotilaceae</taxon>
        <taxon>Roseateles</taxon>
    </lineage>
</organism>
<feature type="domain" description="Acyltransferase 3" evidence="2">
    <location>
        <begin position="11"/>
        <end position="332"/>
    </location>
</feature>
<dbReference type="EMBL" id="SNXS01000001">
    <property type="protein sequence ID" value="TDP74616.1"/>
    <property type="molecule type" value="Genomic_DNA"/>
</dbReference>
<reference evidence="3 4" key="1">
    <citation type="submission" date="2019-03" db="EMBL/GenBank/DDBJ databases">
        <title>Genomic Encyclopedia of Type Strains, Phase IV (KMG-IV): sequencing the most valuable type-strain genomes for metagenomic binning, comparative biology and taxonomic classification.</title>
        <authorList>
            <person name="Goeker M."/>
        </authorList>
    </citation>
    <scope>NUCLEOTIDE SEQUENCE [LARGE SCALE GENOMIC DNA]</scope>
    <source>
        <strain evidence="3 4">DSM 16998</strain>
    </source>
</reference>
<dbReference type="GO" id="GO:0000271">
    <property type="term" value="P:polysaccharide biosynthetic process"/>
    <property type="evidence" value="ECO:0007669"/>
    <property type="project" value="TreeGrafter"/>
</dbReference>
<feature type="transmembrane region" description="Helical" evidence="1">
    <location>
        <begin position="312"/>
        <end position="334"/>
    </location>
</feature>
<dbReference type="AlphaFoldDB" id="A0A4R6QTQ1"/>
<sequence>MTTSRHLGKLQSIEAARGLAAVLVVLVHVSSMLTQANKFPEMPFGGLFRFGHAGVDFFFVLSGFIIYYMHAKDIGDKSALGSYWFKRFVRIYPVYWIVLCTFGLILLFSPTAARHERELSSIISAIILTPNQHGQILGVAWSLSHELLFYGLFGLLFIHRWLGVVVLAAWAALTLVNVIFAYWTDYIFGGLVFRIFNLHFFVGMAVAGLCVRLPKHGVYFLLAGFVLFFGAGLLESFGPHKGVEWPPRHLAYALGSGMMILGAVRLEQQDRLQLPAWLLHLGTASYSIYLWHVIVIMIAQESLKWIMRRGDVPVSLAAIYCLVPAVLLPILFSFKVEQPLLERIRSWRKKGKEVSQ</sequence>
<feature type="transmembrane region" description="Helical" evidence="1">
    <location>
        <begin position="186"/>
        <end position="211"/>
    </location>
</feature>
<protein>
    <submittedName>
        <fullName evidence="3">Peptidoglycan/LPS O-acetylase OafA/YrhL</fullName>
    </submittedName>
</protein>
<comment type="caution">
    <text evidence="3">The sequence shown here is derived from an EMBL/GenBank/DDBJ whole genome shotgun (WGS) entry which is preliminary data.</text>
</comment>
<keyword evidence="1" id="KW-1133">Transmembrane helix</keyword>
<proteinExistence type="predicted"/>
<evidence type="ECO:0000259" key="2">
    <source>
        <dbReference type="Pfam" id="PF01757"/>
    </source>
</evidence>
<accession>A0A4R6QTQ1</accession>
<dbReference type="InterPro" id="IPR050879">
    <property type="entry name" value="Acyltransferase_3"/>
</dbReference>
<gene>
    <name evidence="3" type="ORF">DES47_101679</name>
</gene>
<keyword evidence="1" id="KW-0472">Membrane</keyword>
<keyword evidence="4" id="KW-1185">Reference proteome</keyword>
<evidence type="ECO:0000313" key="3">
    <source>
        <dbReference type="EMBL" id="TDP74616.1"/>
    </source>
</evidence>
<feature type="transmembrane region" description="Helical" evidence="1">
    <location>
        <begin position="46"/>
        <end position="69"/>
    </location>
</feature>
<feature type="transmembrane region" description="Helical" evidence="1">
    <location>
        <begin position="147"/>
        <end position="180"/>
    </location>
</feature>
<keyword evidence="1" id="KW-0812">Transmembrane</keyword>
<feature type="transmembrane region" description="Helical" evidence="1">
    <location>
        <begin position="218"/>
        <end position="237"/>
    </location>
</feature>
<feature type="transmembrane region" description="Helical" evidence="1">
    <location>
        <begin position="15"/>
        <end position="34"/>
    </location>
</feature>
<dbReference type="OrthoDB" id="9814807at2"/>
<dbReference type="GO" id="GO:0016747">
    <property type="term" value="F:acyltransferase activity, transferring groups other than amino-acyl groups"/>
    <property type="evidence" value="ECO:0007669"/>
    <property type="project" value="InterPro"/>
</dbReference>
<dbReference type="RefSeq" id="WP_133699231.1">
    <property type="nucleotide sequence ID" value="NZ_SNXS01000001.1"/>
</dbReference>